<evidence type="ECO:0000313" key="2">
    <source>
        <dbReference type="Proteomes" id="UP000028582"/>
    </source>
</evidence>
<name>A0A080ZC80_PHYNI</name>
<gene>
    <name evidence="1" type="ORF">F444_18178</name>
</gene>
<reference evidence="1 2" key="1">
    <citation type="submission" date="2013-11" db="EMBL/GenBank/DDBJ databases">
        <title>The Genome Sequence of Phytophthora parasitica P1976.</title>
        <authorList>
            <consortium name="The Broad Institute Genomics Platform"/>
            <person name="Russ C."/>
            <person name="Tyler B."/>
            <person name="Panabieres F."/>
            <person name="Shan W."/>
            <person name="Tripathy S."/>
            <person name="Grunwald N."/>
            <person name="Machado M."/>
            <person name="Johnson C.S."/>
            <person name="Walker B."/>
            <person name="Young S."/>
            <person name="Zeng Q."/>
            <person name="Gargeya S."/>
            <person name="Fitzgerald M."/>
            <person name="Haas B."/>
            <person name="Abouelleil A."/>
            <person name="Allen A.W."/>
            <person name="Alvarado L."/>
            <person name="Arachchi H.M."/>
            <person name="Berlin A.M."/>
            <person name="Chapman S.B."/>
            <person name="Gainer-Dewar J."/>
            <person name="Goldberg J."/>
            <person name="Griggs A."/>
            <person name="Gujja S."/>
            <person name="Hansen M."/>
            <person name="Howarth C."/>
            <person name="Imamovic A."/>
            <person name="Ireland A."/>
            <person name="Larimer J."/>
            <person name="McCowan C."/>
            <person name="Murphy C."/>
            <person name="Pearson M."/>
            <person name="Poon T.W."/>
            <person name="Priest M."/>
            <person name="Roberts A."/>
            <person name="Saif S."/>
            <person name="Shea T."/>
            <person name="Sisk P."/>
            <person name="Sykes S."/>
            <person name="Wortman J."/>
            <person name="Nusbaum C."/>
            <person name="Birren B."/>
        </authorList>
    </citation>
    <scope>NUCLEOTIDE SEQUENCE [LARGE SCALE GENOMIC DNA]</scope>
    <source>
        <strain evidence="1 2">P1976</strain>
    </source>
</reference>
<dbReference type="EMBL" id="ANJA01003301">
    <property type="protein sequence ID" value="ETO64241.1"/>
    <property type="molecule type" value="Genomic_DNA"/>
</dbReference>
<comment type="caution">
    <text evidence="1">The sequence shown here is derived from an EMBL/GenBank/DDBJ whole genome shotgun (WGS) entry which is preliminary data.</text>
</comment>
<protein>
    <submittedName>
        <fullName evidence="1">Uncharacterized protein</fullName>
    </submittedName>
</protein>
<sequence length="35" mass="4103">MVFRFTSMEDLEMLWELIRQKPFAAKARIDTGDVG</sequence>
<evidence type="ECO:0000313" key="1">
    <source>
        <dbReference type="EMBL" id="ETO64241.1"/>
    </source>
</evidence>
<organism evidence="1 2">
    <name type="scientific">Phytophthora nicotianae P1976</name>
    <dbReference type="NCBI Taxonomy" id="1317066"/>
    <lineage>
        <taxon>Eukaryota</taxon>
        <taxon>Sar</taxon>
        <taxon>Stramenopiles</taxon>
        <taxon>Oomycota</taxon>
        <taxon>Peronosporomycetes</taxon>
        <taxon>Peronosporales</taxon>
        <taxon>Peronosporaceae</taxon>
        <taxon>Phytophthora</taxon>
    </lineage>
</organism>
<dbReference type="AlphaFoldDB" id="A0A080ZC80"/>
<accession>A0A080ZC80</accession>
<dbReference type="Proteomes" id="UP000028582">
    <property type="component" value="Unassembled WGS sequence"/>
</dbReference>
<proteinExistence type="predicted"/>